<proteinExistence type="inferred from homology"/>
<name>A0A1B6MIB1_9HEMI</name>
<feature type="compositionally biased region" description="Basic residues" evidence="7">
    <location>
        <begin position="191"/>
        <end position="207"/>
    </location>
</feature>
<dbReference type="GO" id="GO:0005615">
    <property type="term" value="C:extracellular space"/>
    <property type="evidence" value="ECO:0007669"/>
    <property type="project" value="UniProtKB-KW"/>
</dbReference>
<dbReference type="InterPro" id="IPR006052">
    <property type="entry name" value="TNF_dom"/>
</dbReference>
<keyword evidence="8" id="KW-1133">Transmembrane helix</keyword>
<keyword evidence="5" id="KW-1015">Disulfide bond</keyword>
<evidence type="ECO:0000313" key="10">
    <source>
        <dbReference type="EMBL" id="JAT35653.1"/>
    </source>
</evidence>
<evidence type="ECO:0000259" key="9">
    <source>
        <dbReference type="PROSITE" id="PS50049"/>
    </source>
</evidence>
<keyword evidence="3" id="KW-0202">Cytokine</keyword>
<reference evidence="10" key="1">
    <citation type="submission" date="2015-11" db="EMBL/GenBank/DDBJ databases">
        <title>De novo transcriptome assembly of four potential Pierce s Disease insect vectors from Arizona vineyards.</title>
        <authorList>
            <person name="Tassone E.E."/>
        </authorList>
    </citation>
    <scope>NUCLEOTIDE SEQUENCE</scope>
</reference>
<dbReference type="PROSITE" id="PS50049">
    <property type="entry name" value="THD_2"/>
    <property type="match status" value="1"/>
</dbReference>
<organism evidence="10">
    <name type="scientific">Graphocephala atropunctata</name>
    <dbReference type="NCBI Taxonomy" id="36148"/>
    <lineage>
        <taxon>Eukaryota</taxon>
        <taxon>Metazoa</taxon>
        <taxon>Ecdysozoa</taxon>
        <taxon>Arthropoda</taxon>
        <taxon>Hexapoda</taxon>
        <taxon>Insecta</taxon>
        <taxon>Pterygota</taxon>
        <taxon>Neoptera</taxon>
        <taxon>Paraneoptera</taxon>
        <taxon>Hemiptera</taxon>
        <taxon>Auchenorrhyncha</taxon>
        <taxon>Membracoidea</taxon>
        <taxon>Cicadellidae</taxon>
        <taxon>Cicadellinae</taxon>
        <taxon>Cicadellini</taxon>
        <taxon>Graphocephala</taxon>
    </lineage>
</organism>
<feature type="transmembrane region" description="Helical" evidence="8">
    <location>
        <begin position="87"/>
        <end position="106"/>
    </location>
</feature>
<dbReference type="GO" id="GO:0006955">
    <property type="term" value="P:immune response"/>
    <property type="evidence" value="ECO:0007669"/>
    <property type="project" value="InterPro"/>
</dbReference>
<feature type="domain" description="THD" evidence="9">
    <location>
        <begin position="215"/>
        <end position="362"/>
    </location>
</feature>
<dbReference type="SUPFAM" id="SSF49842">
    <property type="entry name" value="TNF-like"/>
    <property type="match status" value="1"/>
</dbReference>
<evidence type="ECO:0000256" key="4">
    <source>
        <dbReference type="ARBA" id="ARBA00022525"/>
    </source>
</evidence>
<accession>A0A1B6MIB1</accession>
<keyword evidence="8" id="KW-0812">Transmembrane</keyword>
<dbReference type="GO" id="GO:0005164">
    <property type="term" value="F:tumor necrosis factor receptor binding"/>
    <property type="evidence" value="ECO:0007669"/>
    <property type="project" value="InterPro"/>
</dbReference>
<dbReference type="GO" id="GO:0016020">
    <property type="term" value="C:membrane"/>
    <property type="evidence" value="ECO:0007669"/>
    <property type="project" value="InterPro"/>
</dbReference>
<feature type="region of interest" description="Disordered" evidence="7">
    <location>
        <begin position="182"/>
        <end position="207"/>
    </location>
</feature>
<keyword evidence="4" id="KW-0964">Secreted</keyword>
<dbReference type="InterPro" id="IPR008983">
    <property type="entry name" value="Tumour_necrosis_fac-like_dom"/>
</dbReference>
<keyword evidence="8" id="KW-0472">Membrane</keyword>
<dbReference type="PANTHER" id="PTHR15151">
    <property type="entry name" value="PROTEIN EIGER"/>
    <property type="match status" value="1"/>
</dbReference>
<keyword evidence="6" id="KW-0325">Glycoprotein</keyword>
<comment type="subcellular location">
    <subcellularLocation>
        <location evidence="1">Secreted</location>
    </subcellularLocation>
</comment>
<dbReference type="InterPro" id="IPR051748">
    <property type="entry name" value="TNF_Ligand_Superfamily"/>
</dbReference>
<evidence type="ECO:0000256" key="2">
    <source>
        <dbReference type="ARBA" id="ARBA00008670"/>
    </source>
</evidence>
<evidence type="ECO:0000256" key="3">
    <source>
        <dbReference type="ARBA" id="ARBA00022514"/>
    </source>
</evidence>
<dbReference type="Gene3D" id="2.60.120.40">
    <property type="match status" value="1"/>
</dbReference>
<dbReference type="GO" id="GO:0005125">
    <property type="term" value="F:cytokine activity"/>
    <property type="evidence" value="ECO:0007669"/>
    <property type="project" value="UniProtKB-KW"/>
</dbReference>
<evidence type="ECO:0000256" key="5">
    <source>
        <dbReference type="ARBA" id="ARBA00023157"/>
    </source>
</evidence>
<gene>
    <name evidence="10" type="ORF">g.22937</name>
</gene>
<evidence type="ECO:0000256" key="7">
    <source>
        <dbReference type="SAM" id="MobiDB-lite"/>
    </source>
</evidence>
<dbReference type="AlphaFoldDB" id="A0A1B6MIB1"/>
<sequence>MVVYVGMENGQNKTVNTHFFDMTSNQTLDGNNCECGFENNQHSHLFPQKPNGKNPRTKIRIITGSTQPQNIGLHVNTNLHLKPKKRLGFNILNVILFCLLLAYLIWTALELRGLRRELDLTKMKLDVLTNSLESLTRSFYEVEKETLKLLEIFIEEKATPEEGHSLQKRAVEPPTACADCTNGTRQARSVSRGKHSHSKNRNGRRRRCCRTSGPFAIHLKGALPEITIRDGGIIAPWYIDKTSSGVFLLEDGVVGEGRGIVEIIEEGLYFIYAQMYYLTSDALNSYAINLQLGEEGGRGVRRDVVVAVCSAEAASHKLSELSCYTAVVRYLRRGDRIFVTQRERNRKIIFRDNRSFLGLTLLNSPHGFTQ</sequence>
<dbReference type="EMBL" id="GEBQ01004324">
    <property type="protein sequence ID" value="JAT35653.1"/>
    <property type="molecule type" value="Transcribed_RNA"/>
</dbReference>
<protein>
    <recommendedName>
        <fullName evidence="9">THD domain-containing protein</fullName>
    </recommendedName>
</protein>
<dbReference type="Pfam" id="PF00229">
    <property type="entry name" value="TNF"/>
    <property type="match status" value="1"/>
</dbReference>
<evidence type="ECO:0000256" key="6">
    <source>
        <dbReference type="ARBA" id="ARBA00023180"/>
    </source>
</evidence>
<dbReference type="PANTHER" id="PTHR15151:SF24">
    <property type="entry name" value="A PROLIFERATION-INDUCING LIGAND-LIKE PROTEIN-RELATED"/>
    <property type="match status" value="1"/>
</dbReference>
<evidence type="ECO:0000256" key="8">
    <source>
        <dbReference type="SAM" id="Phobius"/>
    </source>
</evidence>
<evidence type="ECO:0000256" key="1">
    <source>
        <dbReference type="ARBA" id="ARBA00004613"/>
    </source>
</evidence>
<comment type="similarity">
    <text evidence="2">Belongs to the tumor necrosis factor family.</text>
</comment>